<evidence type="ECO:0000259" key="3">
    <source>
        <dbReference type="Pfam" id="PF23420"/>
    </source>
</evidence>
<dbReference type="RefSeq" id="WP_279527420.1">
    <property type="nucleotide sequence ID" value="NZ_CP122312.1"/>
</dbReference>
<evidence type="ECO:0000259" key="2">
    <source>
        <dbReference type="Pfam" id="PF23418"/>
    </source>
</evidence>
<dbReference type="Pfam" id="PF23418">
    <property type="entry name" value="DUF7108"/>
    <property type="match status" value="1"/>
</dbReference>
<sequence length="200" mass="23027">MPENDQPQSDAEQPPTDELPDSVVDEAERLTRLARQAVVDDEAAAYREHRDELLDEHDFAARVREDERETLVCYPQEWLDDQGTVRTERIEDTDRAAEVPLSRGGEQGDFETAEERNHDLVETVRERHGDVHAANARVFADFMSNHYARSMATATADEIEEFRTEYVVRNAWLSDDQEAALEQSLRYVFDVAGKTFPERE</sequence>
<evidence type="ECO:0000256" key="1">
    <source>
        <dbReference type="SAM" id="MobiDB-lite"/>
    </source>
</evidence>
<name>A0ABD5Z662_9EURY</name>
<dbReference type="Pfam" id="PF23420">
    <property type="entry name" value="DUF7108_C"/>
    <property type="match status" value="1"/>
</dbReference>
<reference evidence="4 5" key="1">
    <citation type="journal article" date="2019" name="Int. J. Syst. Evol. Microbiol.">
        <title>The Global Catalogue of Microorganisms (GCM) 10K type strain sequencing project: providing services to taxonomists for standard genome sequencing and annotation.</title>
        <authorList>
            <consortium name="The Broad Institute Genomics Platform"/>
            <consortium name="The Broad Institute Genome Sequencing Center for Infectious Disease"/>
            <person name="Wu L."/>
            <person name="Ma J."/>
        </authorList>
    </citation>
    <scope>NUCLEOTIDE SEQUENCE [LARGE SCALE GENOMIC DNA]</scope>
    <source>
        <strain evidence="4 5">XZGYJ-43</strain>
    </source>
</reference>
<accession>A0ABD5Z662</accession>
<dbReference type="InterPro" id="IPR055532">
    <property type="entry name" value="DUF7108_N"/>
</dbReference>
<evidence type="ECO:0000313" key="4">
    <source>
        <dbReference type="EMBL" id="MFC7200644.1"/>
    </source>
</evidence>
<gene>
    <name evidence="4" type="ORF">ACFQJ9_14680</name>
</gene>
<feature type="compositionally biased region" description="Polar residues" evidence="1">
    <location>
        <begin position="1"/>
        <end position="11"/>
    </location>
</feature>
<organism evidence="4 5">
    <name type="scientific">Halospeciosus flavus</name>
    <dbReference type="NCBI Taxonomy" id="3032283"/>
    <lineage>
        <taxon>Archaea</taxon>
        <taxon>Methanobacteriati</taxon>
        <taxon>Methanobacteriota</taxon>
        <taxon>Stenosarchaea group</taxon>
        <taxon>Halobacteria</taxon>
        <taxon>Halobacteriales</taxon>
        <taxon>Halobacteriaceae</taxon>
        <taxon>Halospeciosus</taxon>
    </lineage>
</organism>
<dbReference type="Proteomes" id="UP001596447">
    <property type="component" value="Unassembled WGS sequence"/>
</dbReference>
<feature type="domain" description="DUF7108" evidence="3">
    <location>
        <begin position="109"/>
        <end position="195"/>
    </location>
</feature>
<proteinExistence type="predicted"/>
<dbReference type="InterPro" id="IPR056494">
    <property type="entry name" value="DUF7108_C"/>
</dbReference>
<keyword evidence="5" id="KW-1185">Reference proteome</keyword>
<dbReference type="AlphaFoldDB" id="A0ABD5Z662"/>
<evidence type="ECO:0000313" key="5">
    <source>
        <dbReference type="Proteomes" id="UP001596447"/>
    </source>
</evidence>
<dbReference type="EMBL" id="JBHTAR010000011">
    <property type="protein sequence ID" value="MFC7200644.1"/>
    <property type="molecule type" value="Genomic_DNA"/>
</dbReference>
<feature type="domain" description="DUF7108" evidence="2">
    <location>
        <begin position="18"/>
        <end position="102"/>
    </location>
</feature>
<comment type="caution">
    <text evidence="4">The sequence shown here is derived from an EMBL/GenBank/DDBJ whole genome shotgun (WGS) entry which is preliminary data.</text>
</comment>
<protein>
    <submittedName>
        <fullName evidence="4">RnhA operon protein</fullName>
    </submittedName>
</protein>
<feature type="region of interest" description="Disordered" evidence="1">
    <location>
        <begin position="1"/>
        <end position="22"/>
    </location>
</feature>